<dbReference type="EMBL" id="FOVK01000016">
    <property type="protein sequence ID" value="SFO10665.1"/>
    <property type="molecule type" value="Genomic_DNA"/>
</dbReference>
<proteinExistence type="predicted"/>
<protein>
    <submittedName>
        <fullName evidence="1">Uncharacterized protein</fullName>
    </submittedName>
</protein>
<keyword evidence="2" id="KW-1185">Reference proteome</keyword>
<evidence type="ECO:0000313" key="1">
    <source>
        <dbReference type="EMBL" id="SFO10665.1"/>
    </source>
</evidence>
<dbReference type="AlphaFoldDB" id="A0A1I5EGP8"/>
<reference evidence="1 2" key="1">
    <citation type="submission" date="2016-10" db="EMBL/GenBank/DDBJ databases">
        <authorList>
            <person name="de Groot N.N."/>
        </authorList>
    </citation>
    <scope>NUCLEOTIDE SEQUENCE [LARGE SCALE GENOMIC DNA]</scope>
    <source>
        <strain evidence="1 2">ML2</strain>
    </source>
</reference>
<sequence>MKKVTTSDLGNRARTTYQIQSSNISALAAIHVPGLGWKYKSISGSSGSVYYDHVFYGFDITGVHTHGYEEAMIN</sequence>
<gene>
    <name evidence="1" type="ORF">SAMN04488695_11632</name>
</gene>
<name>A0A1I5EGP8_9CLOT</name>
<evidence type="ECO:0000313" key="2">
    <source>
        <dbReference type="Proteomes" id="UP000181899"/>
    </source>
</evidence>
<dbReference type="Proteomes" id="UP000181899">
    <property type="component" value="Unassembled WGS sequence"/>
</dbReference>
<organism evidence="1 2">
    <name type="scientific">Proteiniclasticum ruminis</name>
    <dbReference type="NCBI Taxonomy" id="398199"/>
    <lineage>
        <taxon>Bacteria</taxon>
        <taxon>Bacillati</taxon>
        <taxon>Bacillota</taxon>
        <taxon>Clostridia</taxon>
        <taxon>Eubacteriales</taxon>
        <taxon>Clostridiaceae</taxon>
        <taxon>Proteiniclasticum</taxon>
    </lineage>
</organism>
<dbReference type="RefSeq" id="WP_074912935.1">
    <property type="nucleotide sequence ID" value="NZ_FOVK01000016.1"/>
</dbReference>
<accession>A0A1I5EGP8</accession>